<evidence type="ECO:0000313" key="1">
    <source>
        <dbReference type="EMBL" id="KYL04884.1"/>
    </source>
</evidence>
<gene>
    <name evidence="1" type="ORF">A2J07_09800</name>
</gene>
<dbReference type="Proteomes" id="UP000075816">
    <property type="component" value="Unassembled WGS sequence"/>
</dbReference>
<organism evidence="1 2">
    <name type="scientific">Fusobacterium necrophorum subsp. funduliforme</name>
    <dbReference type="NCBI Taxonomy" id="143387"/>
    <lineage>
        <taxon>Bacteria</taxon>
        <taxon>Fusobacteriati</taxon>
        <taxon>Fusobacteriota</taxon>
        <taxon>Fusobacteriia</taxon>
        <taxon>Fusobacteriales</taxon>
        <taxon>Fusobacteriaceae</taxon>
        <taxon>Fusobacterium</taxon>
    </lineage>
</organism>
<comment type="caution">
    <text evidence="1">The sequence shown here is derived from an EMBL/GenBank/DDBJ whole genome shotgun (WGS) entry which is preliminary data.</text>
</comment>
<reference evidence="1 2" key="1">
    <citation type="submission" date="2016-03" db="EMBL/GenBank/DDBJ databases">
        <title>Comparative genomics of human isolates of Fusobacterium necrophorum.</title>
        <authorList>
            <person name="Jensen A."/>
            <person name="Bank S."/>
            <person name="Andersen P.S."/>
            <person name="Kristensen L.H."/>
            <person name="Prag J."/>
        </authorList>
    </citation>
    <scope>NUCLEOTIDE SEQUENCE [LARGE SCALE GENOMIC DNA]</scope>
    <source>
        <strain evidence="1 2">LS_1264</strain>
    </source>
</reference>
<dbReference type="AlphaFoldDB" id="A0A161PSG1"/>
<protein>
    <submittedName>
        <fullName evidence="1">Uncharacterized protein</fullName>
    </submittedName>
</protein>
<accession>A0A161PSG1</accession>
<dbReference type="RefSeq" id="WP_062681002.1">
    <property type="nucleotide sequence ID" value="NZ_LVEA01000026.1"/>
</dbReference>
<sequence>MKYSIRTKKDGVYFVVDFQETRIPDKNVDILAKQIISYIAHRDNKETMIFSHLLDEEEENE</sequence>
<proteinExistence type="predicted"/>
<dbReference type="EMBL" id="LVEA01000026">
    <property type="protein sequence ID" value="KYL04884.1"/>
    <property type="molecule type" value="Genomic_DNA"/>
</dbReference>
<evidence type="ECO:0000313" key="2">
    <source>
        <dbReference type="Proteomes" id="UP000075816"/>
    </source>
</evidence>
<name>A0A161PSG1_9FUSO</name>